<evidence type="ECO:0000313" key="6">
    <source>
        <dbReference type="Proteomes" id="UP000295198"/>
    </source>
</evidence>
<comment type="caution">
    <text evidence="5">The sequence shown here is derived from an EMBL/GenBank/DDBJ whole genome shotgun (WGS) entry which is preliminary data.</text>
</comment>
<keyword evidence="4" id="KW-0732">Signal</keyword>
<evidence type="ECO:0000256" key="2">
    <source>
        <dbReference type="ARBA" id="ARBA00023235"/>
    </source>
</evidence>
<dbReference type="OrthoDB" id="5141876at2"/>
<dbReference type="Gene3D" id="1.50.10.10">
    <property type="match status" value="1"/>
</dbReference>
<feature type="compositionally biased region" description="Pro residues" evidence="3">
    <location>
        <begin position="503"/>
        <end position="513"/>
    </location>
</feature>
<feature type="region of interest" description="Disordered" evidence="3">
    <location>
        <begin position="500"/>
        <end position="531"/>
    </location>
</feature>
<gene>
    <name evidence="5" type="ORF">EKO23_21230</name>
</gene>
<dbReference type="InterPro" id="IPR008928">
    <property type="entry name" value="6-hairpin_glycosidase_sf"/>
</dbReference>
<dbReference type="GO" id="GO:0005975">
    <property type="term" value="P:carbohydrate metabolic process"/>
    <property type="evidence" value="ECO:0007669"/>
    <property type="project" value="InterPro"/>
</dbReference>
<keyword evidence="6" id="KW-1185">Reference proteome</keyword>
<dbReference type="AlphaFoldDB" id="A0A4Q4Z6P0"/>
<comment type="similarity">
    <text evidence="1">Belongs to the N-acylglucosamine 2-epimerase family.</text>
</comment>
<sequence>MVPHLGMRAVRSAVLLAAASLASAQLVLAPVPAAEADPDLPPVLGSDTWLAHHRDELMPYWLVPEAFGDPVGNFPSFRGTDGELLPEPFTHRGASTLGRGVYGYSLAFMLTGDERYLTYARAGLDWIEAKLEDPVHGGYFGELDATGKPVDDEANKDLFDLASVGLGYAMYVSATRDPEAEAKLLAIRDLVFGPYYDPAANRLKDSMDYTLSTEVDTGGNGGDITNYLVPGTAFLLPTIGLLGDPDRNRQLRTDLRNVTQALIDRHKHNGATVPANRWMFWGRTGRVGNLGALQTDFGHTIKSYAMIHNANQLFADRPWSGLVPDRTRMLDLAWDDVVGRWNQRLRNFTAGTVEPDSTWWIHDEADQLLAAVDLTDGVTNTDRLARSTRFFLDSYVDHVSPVHETFIRVARDPADNDLRKSAFGKNMLHNMEHALILYLHGRALEGRPARLYYALPHDRALTAETRPYWFDSTGQERTALAPLGALPGHDLVAVDYTGIGQVPRPPYPPPADTTPPTTTATLSPQSNDAGWNRGDVTVSLTAEDDLVGVKELRAQVRAVDGSVPGTAFVRPGARTSLTFTGEGRYLVTYRAVDLLGNAEPERTVEVKIDRTDPTVSGLPEEGCRIWPPDHRFVPIAEVVAADSGSGVVDVRVSASPADGEPGNVRVVDGRVWVRAELAPRGRDRTYTVTATAVDLAGNPTTATGVCVVSPPGDRTPGQP</sequence>
<dbReference type="SUPFAM" id="SSF48208">
    <property type="entry name" value="Six-hairpin glycosidases"/>
    <property type="match status" value="1"/>
</dbReference>
<dbReference type="GO" id="GO:0016853">
    <property type="term" value="F:isomerase activity"/>
    <property type="evidence" value="ECO:0007669"/>
    <property type="project" value="UniProtKB-KW"/>
</dbReference>
<feature type="signal peptide" evidence="4">
    <location>
        <begin position="1"/>
        <end position="24"/>
    </location>
</feature>
<proteinExistence type="inferred from homology"/>
<dbReference type="InterPro" id="IPR012341">
    <property type="entry name" value="6hp_glycosidase-like_sf"/>
</dbReference>
<feature type="chain" id="PRO_5039422320" evidence="4">
    <location>
        <begin position="25"/>
        <end position="719"/>
    </location>
</feature>
<evidence type="ECO:0000256" key="1">
    <source>
        <dbReference type="ARBA" id="ARBA00008558"/>
    </source>
</evidence>
<dbReference type="Pfam" id="PF07221">
    <property type="entry name" value="GlcNAc_2-epim"/>
    <property type="match status" value="1"/>
</dbReference>
<evidence type="ECO:0000256" key="3">
    <source>
        <dbReference type="SAM" id="MobiDB-lite"/>
    </source>
</evidence>
<dbReference type="InterPro" id="IPR010819">
    <property type="entry name" value="AGE/CE"/>
</dbReference>
<accession>A0A4Q4Z6P0</accession>
<organism evidence="5 6">
    <name type="scientific">Nocardioides guangzhouensis</name>
    <dbReference type="NCBI Taxonomy" id="2497878"/>
    <lineage>
        <taxon>Bacteria</taxon>
        <taxon>Bacillati</taxon>
        <taxon>Actinomycetota</taxon>
        <taxon>Actinomycetes</taxon>
        <taxon>Propionibacteriales</taxon>
        <taxon>Nocardioidaceae</taxon>
        <taxon>Nocardioides</taxon>
    </lineage>
</organism>
<evidence type="ECO:0000256" key="4">
    <source>
        <dbReference type="SAM" id="SignalP"/>
    </source>
</evidence>
<dbReference type="RefSeq" id="WP_134720469.1">
    <property type="nucleotide sequence ID" value="NZ_SDKM01000043.1"/>
</dbReference>
<dbReference type="Proteomes" id="UP000295198">
    <property type="component" value="Unassembled WGS sequence"/>
</dbReference>
<protein>
    <submittedName>
        <fullName evidence="5">Uncharacterized protein</fullName>
    </submittedName>
</protein>
<keyword evidence="2" id="KW-0413">Isomerase</keyword>
<dbReference type="EMBL" id="SDKM01000043">
    <property type="protein sequence ID" value="RYP82706.1"/>
    <property type="molecule type" value="Genomic_DNA"/>
</dbReference>
<name>A0A4Q4Z6P0_9ACTN</name>
<reference evidence="5 6" key="1">
    <citation type="submission" date="2019-01" db="EMBL/GenBank/DDBJ databases">
        <title>Nocardioides guangzhouensis sp. nov., an actinobacterium isolated from soil.</title>
        <authorList>
            <person name="Fu Y."/>
            <person name="Cai Y."/>
            <person name="Lin Z."/>
            <person name="Chen P."/>
        </authorList>
    </citation>
    <scope>NUCLEOTIDE SEQUENCE [LARGE SCALE GENOMIC DNA]</scope>
    <source>
        <strain evidence="5 6">130</strain>
    </source>
</reference>
<evidence type="ECO:0000313" key="5">
    <source>
        <dbReference type="EMBL" id="RYP82706.1"/>
    </source>
</evidence>